<proteinExistence type="predicted"/>
<organism evidence="1 2">
    <name type="scientific">Pipistrellus kuhlii</name>
    <name type="common">Kuhl's pipistrelle</name>
    <dbReference type="NCBI Taxonomy" id="59472"/>
    <lineage>
        <taxon>Eukaryota</taxon>
        <taxon>Metazoa</taxon>
        <taxon>Chordata</taxon>
        <taxon>Craniata</taxon>
        <taxon>Vertebrata</taxon>
        <taxon>Euteleostomi</taxon>
        <taxon>Mammalia</taxon>
        <taxon>Eutheria</taxon>
        <taxon>Laurasiatheria</taxon>
        <taxon>Chiroptera</taxon>
        <taxon>Yangochiroptera</taxon>
        <taxon>Vespertilionidae</taxon>
        <taxon>Pipistrellus</taxon>
    </lineage>
</organism>
<protein>
    <submittedName>
        <fullName evidence="1">Uncharacterized protein</fullName>
    </submittedName>
</protein>
<comment type="caution">
    <text evidence="1">The sequence shown here is derived from an EMBL/GenBank/DDBJ whole genome shotgun (WGS) entry which is preliminary data.</text>
</comment>
<evidence type="ECO:0000313" key="2">
    <source>
        <dbReference type="Proteomes" id="UP000558488"/>
    </source>
</evidence>
<reference evidence="1 2" key="1">
    <citation type="journal article" date="2020" name="Nature">
        <title>Six reference-quality genomes reveal evolution of bat adaptations.</title>
        <authorList>
            <person name="Jebb D."/>
            <person name="Huang Z."/>
            <person name="Pippel M."/>
            <person name="Hughes G.M."/>
            <person name="Lavrichenko K."/>
            <person name="Devanna P."/>
            <person name="Winkler S."/>
            <person name="Jermiin L.S."/>
            <person name="Skirmuntt E.C."/>
            <person name="Katzourakis A."/>
            <person name="Burkitt-Gray L."/>
            <person name="Ray D.A."/>
            <person name="Sullivan K.A.M."/>
            <person name="Roscito J.G."/>
            <person name="Kirilenko B.M."/>
            <person name="Davalos L.M."/>
            <person name="Corthals A.P."/>
            <person name="Power M.L."/>
            <person name="Jones G."/>
            <person name="Ransome R.D."/>
            <person name="Dechmann D.K.N."/>
            <person name="Locatelli A.G."/>
            <person name="Puechmaille S.J."/>
            <person name="Fedrigo O."/>
            <person name="Jarvis E.D."/>
            <person name="Hiller M."/>
            <person name="Vernes S.C."/>
            <person name="Myers E.W."/>
            <person name="Teeling E.C."/>
        </authorList>
    </citation>
    <scope>NUCLEOTIDE SEQUENCE [LARGE SCALE GENOMIC DNA]</scope>
    <source>
        <strain evidence="1">MPipKuh1</strain>
        <tissue evidence="1">Flight muscle</tissue>
    </source>
</reference>
<dbReference type="EMBL" id="JACAGB010000011">
    <property type="protein sequence ID" value="KAF6335391.1"/>
    <property type="molecule type" value="Genomic_DNA"/>
</dbReference>
<name>A0A7J7WDJ3_PIPKU</name>
<keyword evidence="2" id="KW-1185">Reference proteome</keyword>
<evidence type="ECO:0000313" key="1">
    <source>
        <dbReference type="EMBL" id="KAF6335391.1"/>
    </source>
</evidence>
<gene>
    <name evidence="1" type="ORF">mPipKuh1_008074</name>
</gene>
<dbReference type="AlphaFoldDB" id="A0A7J7WDJ3"/>
<sequence length="123" mass="13759">MDIDNSMVKSPDGGQVWGGAGQWRKKADICNTFNNNDKFLKTNYITSRGPMHKMCARIGLCSSGGCLSPCSSDFVPKVVQKDVWTVGRSTVQPFGQFAYYTFIIIDMFAMNNLKDIYDMLQHG</sequence>
<dbReference type="Proteomes" id="UP000558488">
    <property type="component" value="Unassembled WGS sequence"/>
</dbReference>
<accession>A0A7J7WDJ3</accession>